<accession>A0A314UP03</accession>
<dbReference type="EMBL" id="PJQY01003227">
    <property type="protein sequence ID" value="PQM39203.1"/>
    <property type="molecule type" value="Genomic_DNA"/>
</dbReference>
<dbReference type="PANTHER" id="PTHR20961:SF108">
    <property type="entry name" value="GLYCOSYLTRANSFERASE"/>
    <property type="match status" value="1"/>
</dbReference>
<gene>
    <name evidence="1" type="ORF">Pyn_02926</name>
</gene>
<comment type="caution">
    <text evidence="1">The sequence shown here is derived from an EMBL/GenBank/DDBJ whole genome shotgun (WGS) entry which is preliminary data.</text>
</comment>
<keyword evidence="2" id="KW-1185">Reference proteome</keyword>
<dbReference type="PANTHER" id="PTHR20961">
    <property type="entry name" value="GLYCOSYLTRANSFERASE"/>
    <property type="match status" value="1"/>
</dbReference>
<sequence>MHTAGEDRIHLETTGFSCHSDLYSEVCLANKPVIIDKNALTVYIPSNQAQDEHKVQPYARKEDQSTAMKAVTRVKILVFHQLAILLTKSQLHFQSRLQFVITDFKCWWVSKYDRILSTLSSYDVINPVENGSVHCHPGAVIGSTVPKRIIHAENEGCIGSDE</sequence>
<evidence type="ECO:0000313" key="2">
    <source>
        <dbReference type="Proteomes" id="UP000250321"/>
    </source>
</evidence>
<reference evidence="1 2" key="1">
    <citation type="submission" date="2018-02" db="EMBL/GenBank/DDBJ databases">
        <title>Draft genome of wild Prunus yedoensis var. nudiflora.</title>
        <authorList>
            <person name="Baek S."/>
            <person name="Kim J.-H."/>
            <person name="Choi K."/>
            <person name="Kim G.-B."/>
            <person name="Cho A."/>
            <person name="Jang H."/>
            <person name="Shin C.-H."/>
            <person name="Yu H.-J."/>
            <person name="Mun J.-H."/>
        </authorList>
    </citation>
    <scope>NUCLEOTIDE SEQUENCE [LARGE SCALE GENOMIC DNA]</scope>
    <source>
        <strain evidence="2">cv. Jeju island</strain>
        <tissue evidence="1">Leaf</tissue>
    </source>
</reference>
<dbReference type="STRING" id="2094558.A0A314UP03"/>
<dbReference type="InterPro" id="IPR007657">
    <property type="entry name" value="Glycosyltransferase_61"/>
</dbReference>
<dbReference type="GO" id="GO:0016757">
    <property type="term" value="F:glycosyltransferase activity"/>
    <property type="evidence" value="ECO:0007669"/>
    <property type="project" value="UniProtKB-KW"/>
</dbReference>
<evidence type="ECO:0000313" key="1">
    <source>
        <dbReference type="EMBL" id="PQM39203.1"/>
    </source>
</evidence>
<keyword evidence="1" id="KW-0808">Transferase</keyword>
<proteinExistence type="predicted"/>
<dbReference type="AlphaFoldDB" id="A0A314UP03"/>
<organism evidence="1 2">
    <name type="scientific">Prunus yedoensis var. nudiflora</name>
    <dbReference type="NCBI Taxonomy" id="2094558"/>
    <lineage>
        <taxon>Eukaryota</taxon>
        <taxon>Viridiplantae</taxon>
        <taxon>Streptophyta</taxon>
        <taxon>Embryophyta</taxon>
        <taxon>Tracheophyta</taxon>
        <taxon>Spermatophyta</taxon>
        <taxon>Magnoliopsida</taxon>
        <taxon>eudicotyledons</taxon>
        <taxon>Gunneridae</taxon>
        <taxon>Pentapetalae</taxon>
        <taxon>rosids</taxon>
        <taxon>fabids</taxon>
        <taxon>Rosales</taxon>
        <taxon>Rosaceae</taxon>
        <taxon>Amygdaloideae</taxon>
        <taxon>Amygdaleae</taxon>
        <taxon>Prunus</taxon>
    </lineage>
</organism>
<dbReference type="Proteomes" id="UP000250321">
    <property type="component" value="Unassembled WGS sequence"/>
</dbReference>
<protein>
    <submittedName>
        <fullName evidence="1">Protein O-linked-mannose beta-1 4-N-acetylglucosaminyltransferase 2-like</fullName>
    </submittedName>
</protein>
<name>A0A314UP03_PRUYE</name>
<keyword evidence="1" id="KW-0328">Glycosyltransferase</keyword>
<dbReference type="OrthoDB" id="529273at2759"/>